<reference evidence="1" key="1">
    <citation type="submission" date="2020-10" db="EMBL/GenBank/DDBJ databases">
        <authorList>
            <person name="Castelo-Branco R."/>
            <person name="Eusebio N."/>
            <person name="Adriana R."/>
            <person name="Vieira A."/>
            <person name="Brugerolle De Fraissinette N."/>
            <person name="Rezende De Castro R."/>
            <person name="Schneider M.P."/>
            <person name="Vasconcelos V."/>
            <person name="Leao P.N."/>
        </authorList>
    </citation>
    <scope>NUCLEOTIDE SEQUENCE</scope>
    <source>
        <strain evidence="1">LEGE 12446</strain>
    </source>
</reference>
<gene>
    <name evidence="1" type="ORF">IQ276_12640</name>
</gene>
<dbReference type="Proteomes" id="UP000622533">
    <property type="component" value="Unassembled WGS sequence"/>
</dbReference>
<evidence type="ECO:0000313" key="1">
    <source>
        <dbReference type="EMBL" id="MBE9023242.1"/>
    </source>
</evidence>
<proteinExistence type="predicted"/>
<protein>
    <submittedName>
        <fullName evidence="1">Uncharacterized protein</fullName>
    </submittedName>
</protein>
<dbReference type="AlphaFoldDB" id="A0A8J7AD75"/>
<comment type="caution">
    <text evidence="1">The sequence shown here is derived from an EMBL/GenBank/DDBJ whole genome shotgun (WGS) entry which is preliminary data.</text>
</comment>
<keyword evidence="2" id="KW-1185">Reference proteome</keyword>
<accession>A0A8J7AD75</accession>
<organism evidence="1 2">
    <name type="scientific">Desmonostoc muscorum LEGE 12446</name>
    <dbReference type="NCBI Taxonomy" id="1828758"/>
    <lineage>
        <taxon>Bacteria</taxon>
        <taxon>Bacillati</taxon>
        <taxon>Cyanobacteriota</taxon>
        <taxon>Cyanophyceae</taxon>
        <taxon>Nostocales</taxon>
        <taxon>Nostocaceae</taxon>
        <taxon>Desmonostoc</taxon>
    </lineage>
</organism>
<sequence>MLVQPSAMNEYEQFILSWGQQHPGEILKAGTLSRATRLFDGMQPDELRIIFASMADRGLGEVEGNGDRLGWRWSP</sequence>
<name>A0A8J7AD75_DESMC</name>
<evidence type="ECO:0000313" key="2">
    <source>
        <dbReference type="Proteomes" id="UP000622533"/>
    </source>
</evidence>
<dbReference type="EMBL" id="JADEXS010000142">
    <property type="protein sequence ID" value="MBE9023242.1"/>
    <property type="molecule type" value="Genomic_DNA"/>
</dbReference>